<sequence>MKIINVYTDSFNKVTLISDEIFQFKSYKLNVENGKEKISVISYSIVDNTIILNLNREINIKYYCFIEYENIPYKVWYYPLYSTEEFNKKFFHDTSLGAIYTKGKTSFNLWSPPASSVKLVIYEKISPDSFNIKYMIDMKEYRGLWHTSIKGDLHETYYNYHVTLYDNSNIVVDPYAVSANINGLIGVVLDLKRTDPPMWHDDTYIDVKKYTDSIIYEVSLRDLSSHASSGVSNSKKFLSLTEKSTKSPQGLSTCLDHILELGITHLQLMPIFDFSYESVDERYSDKDYNWGYDPQNYNVPEGSYASDAYQPLCRIIELKEMIYCLHKNNIAINMDVVYNHVYHGWADNFQNIFPDYYFRFSQKKIPCSGSGCGNDLASEHLMVRKFITDSVTFWAREYHIDGFRFDLMGLIDIDTMKLIENKLHRINRSVMIYGEGWTLNTSLAEQNKSTLNNAKSLDNIAFFNDRIRDCLKGNVFDLKDRGFIMGDASKGKILRECIMSQYISPEQSVNYSSCHDNHTLWDRISLSCTHETIEEKKKMVKLCSTIILTCPGIPFIYSGEEFCRSKQGEHNSFNSPDYINCIEWNKKYEFMDVLNHYKKLIHIRKSHSLFRLYSKDTLLDNLIFIENIPEDILAFTIKDYTGRDNWKHALIAVNVGRKDRHVDIPDMKWKVALDSNNIKIENIIFKKPFILQSMSSYILYTEED</sequence>
<proteinExistence type="inferred from homology"/>
<dbReference type="RefSeq" id="WP_073540337.1">
    <property type="nucleotide sequence ID" value="NZ_CP018335.1"/>
</dbReference>
<dbReference type="InterPro" id="IPR014756">
    <property type="entry name" value="Ig_E-set"/>
</dbReference>
<feature type="domain" description="Glycosyl hydrolase family 13 catalytic" evidence="2">
    <location>
        <begin position="246"/>
        <end position="604"/>
    </location>
</feature>
<dbReference type="InterPro" id="IPR004193">
    <property type="entry name" value="Glyco_hydro_13_N"/>
</dbReference>
<reference evidence="3 4" key="1">
    <citation type="submission" date="2016-12" db="EMBL/GenBank/DDBJ databases">
        <title>Complete genome sequence of Clostridium kluyveri JZZ isolated from the pit mud of a Chinese flavor liquor-making factory.</title>
        <authorList>
            <person name="Wang Y."/>
        </authorList>
    </citation>
    <scope>NUCLEOTIDE SEQUENCE [LARGE SCALE GENOMIC DNA]</scope>
    <source>
        <strain evidence="3 4">JZZ</strain>
    </source>
</reference>
<dbReference type="Pfam" id="PF21653">
    <property type="entry name" value="pulA_all-beta"/>
    <property type="match status" value="1"/>
</dbReference>
<accession>A0A1L5FCP7</accession>
<dbReference type="SUPFAM" id="SSF81296">
    <property type="entry name" value="E set domains"/>
    <property type="match status" value="1"/>
</dbReference>
<dbReference type="Proteomes" id="UP000184604">
    <property type="component" value="Chromosome"/>
</dbReference>
<gene>
    <name evidence="3" type="ORF">BS101_19720</name>
</gene>
<name>A0A1L5FCP7_CLOKL</name>
<dbReference type="InterPro" id="IPR006047">
    <property type="entry name" value="GH13_cat_dom"/>
</dbReference>
<evidence type="ECO:0000313" key="3">
    <source>
        <dbReference type="EMBL" id="APM40776.1"/>
    </source>
</evidence>
<dbReference type="AlphaFoldDB" id="A0A1L5FCP7"/>
<dbReference type="InterPro" id="IPR013783">
    <property type="entry name" value="Ig-like_fold"/>
</dbReference>
<dbReference type="CDD" id="cd02860">
    <property type="entry name" value="E_set_Pullulanase"/>
    <property type="match status" value="1"/>
</dbReference>
<dbReference type="InterPro" id="IPR049117">
    <property type="entry name" value="pulA_all-beta"/>
</dbReference>
<dbReference type="InterPro" id="IPR017853">
    <property type="entry name" value="GH"/>
</dbReference>
<dbReference type="Gene3D" id="2.60.40.10">
    <property type="entry name" value="Immunoglobulins"/>
    <property type="match status" value="1"/>
</dbReference>
<evidence type="ECO:0000313" key="4">
    <source>
        <dbReference type="Proteomes" id="UP000184604"/>
    </source>
</evidence>
<protein>
    <submittedName>
        <fullName evidence="3">Type I pullulanase</fullName>
    </submittedName>
</protein>
<evidence type="ECO:0000256" key="1">
    <source>
        <dbReference type="ARBA" id="ARBA00008061"/>
    </source>
</evidence>
<comment type="similarity">
    <text evidence="1">Belongs to the glycosyl hydrolase 13 family.</text>
</comment>
<dbReference type="Gene3D" id="2.60.40.1180">
    <property type="entry name" value="Golgi alpha-mannosidase II"/>
    <property type="match status" value="1"/>
</dbReference>
<dbReference type="InterPro" id="IPR011840">
    <property type="entry name" value="PulA_typeI"/>
</dbReference>
<dbReference type="SMART" id="SM00642">
    <property type="entry name" value="Aamy"/>
    <property type="match status" value="1"/>
</dbReference>
<dbReference type="NCBIfam" id="TIGR02104">
    <property type="entry name" value="pulA_typeI"/>
    <property type="match status" value="1"/>
</dbReference>
<dbReference type="InterPro" id="IPR013780">
    <property type="entry name" value="Glyco_hydro_b"/>
</dbReference>
<dbReference type="OrthoDB" id="9761875at2"/>
<dbReference type="CDD" id="cd11341">
    <property type="entry name" value="AmyAc_Pullulanase_LD-like"/>
    <property type="match status" value="1"/>
</dbReference>
<dbReference type="Pfam" id="PF02922">
    <property type="entry name" value="CBM_48"/>
    <property type="match status" value="1"/>
</dbReference>
<dbReference type="EMBL" id="CP018335">
    <property type="protein sequence ID" value="APM40776.1"/>
    <property type="molecule type" value="Genomic_DNA"/>
</dbReference>
<organism evidence="3 4">
    <name type="scientific">Clostridium kluyveri</name>
    <dbReference type="NCBI Taxonomy" id="1534"/>
    <lineage>
        <taxon>Bacteria</taxon>
        <taxon>Bacillati</taxon>
        <taxon>Bacillota</taxon>
        <taxon>Clostridia</taxon>
        <taxon>Eubacteriales</taxon>
        <taxon>Clostridiaceae</taxon>
        <taxon>Clostridium</taxon>
    </lineage>
</organism>
<dbReference type="PANTHER" id="PTHR43002">
    <property type="entry name" value="GLYCOGEN DEBRANCHING ENZYME"/>
    <property type="match status" value="1"/>
</dbReference>
<dbReference type="GO" id="GO:0005975">
    <property type="term" value="P:carbohydrate metabolic process"/>
    <property type="evidence" value="ECO:0007669"/>
    <property type="project" value="InterPro"/>
</dbReference>
<evidence type="ECO:0000259" key="2">
    <source>
        <dbReference type="SMART" id="SM00642"/>
    </source>
</evidence>
<dbReference type="SUPFAM" id="SSF51445">
    <property type="entry name" value="(Trans)glycosidases"/>
    <property type="match status" value="1"/>
</dbReference>
<dbReference type="Pfam" id="PF00128">
    <property type="entry name" value="Alpha-amylase"/>
    <property type="match status" value="1"/>
</dbReference>
<dbReference type="GO" id="GO:0004553">
    <property type="term" value="F:hydrolase activity, hydrolyzing O-glycosyl compounds"/>
    <property type="evidence" value="ECO:0007669"/>
    <property type="project" value="InterPro"/>
</dbReference>
<dbReference type="Gene3D" id="3.20.20.80">
    <property type="entry name" value="Glycosidases"/>
    <property type="match status" value="1"/>
</dbReference>